<evidence type="ECO:0000313" key="2">
    <source>
        <dbReference type="EMBL" id="GJH28998.1"/>
    </source>
</evidence>
<reference evidence="2" key="1">
    <citation type="submission" date="2022-09" db="EMBL/GenBank/DDBJ databases">
        <title>Isolation and characterization of 3-chlorobenzoate degrading bacteria from soils in Shizuoka.</title>
        <authorList>
            <person name="Ifat A."/>
            <person name="Ogawa N."/>
            <person name="Kimbara K."/>
            <person name="Moriuchi R."/>
            <person name="Dohra H."/>
            <person name="Shintani M."/>
        </authorList>
    </citation>
    <scope>NUCLEOTIDE SEQUENCE</scope>
    <source>
        <strain evidence="2">19CS4-2</strain>
    </source>
</reference>
<dbReference type="AlphaFoldDB" id="A0AA37IHZ2"/>
<proteinExistence type="predicted"/>
<feature type="domain" description="VOC" evidence="1">
    <location>
        <begin position="23"/>
        <end position="159"/>
    </location>
</feature>
<accession>A0AA37IHZ2</accession>
<gene>
    <name evidence="2" type="ORF">CBA19CS42_30800</name>
</gene>
<sequence>MGNHTSKAENNVESRSAYAFDMKIEVLVIPTTDVDRAKRFYTRLGWQLDLDFAADDGYRVIQFTPPGSACSIIFGSNVTDATPGSARDHCLVVSDILAAHRELVSRGIDVGPPFHDAGGIFHRADRKTQVRGPHPQRASYASYACFSDPDGNRWFLQEVTARLSNVVEAGDTRFTTEIVSAIRSRAEV</sequence>
<dbReference type="Pfam" id="PF00903">
    <property type="entry name" value="Glyoxalase"/>
    <property type="match status" value="1"/>
</dbReference>
<dbReference type="EMBL" id="BPUS01000019">
    <property type="protein sequence ID" value="GJH28998.1"/>
    <property type="molecule type" value="Genomic_DNA"/>
</dbReference>
<dbReference type="PROSITE" id="PS51819">
    <property type="entry name" value="VOC"/>
    <property type="match status" value="1"/>
</dbReference>
<dbReference type="RefSeq" id="WP_238216088.1">
    <property type="nucleotide sequence ID" value="NZ_BPUQ01000021.1"/>
</dbReference>
<protein>
    <submittedName>
        <fullName evidence="2">Glyoxalase</fullName>
    </submittedName>
</protein>
<dbReference type="Proteomes" id="UP001055111">
    <property type="component" value="Unassembled WGS sequence"/>
</dbReference>
<dbReference type="InterPro" id="IPR004360">
    <property type="entry name" value="Glyas_Fos-R_dOase_dom"/>
</dbReference>
<dbReference type="InterPro" id="IPR029068">
    <property type="entry name" value="Glyas_Bleomycin-R_OHBP_Dase"/>
</dbReference>
<dbReference type="SUPFAM" id="SSF54593">
    <property type="entry name" value="Glyoxalase/Bleomycin resistance protein/Dihydroxybiphenyl dioxygenase"/>
    <property type="match status" value="1"/>
</dbReference>
<organism evidence="2 3">
    <name type="scientific">Caballeronia novacaledonica</name>
    <dbReference type="NCBI Taxonomy" id="1544861"/>
    <lineage>
        <taxon>Bacteria</taxon>
        <taxon>Pseudomonadati</taxon>
        <taxon>Pseudomonadota</taxon>
        <taxon>Betaproteobacteria</taxon>
        <taxon>Burkholderiales</taxon>
        <taxon>Burkholderiaceae</taxon>
        <taxon>Caballeronia</taxon>
    </lineage>
</organism>
<comment type="caution">
    <text evidence="2">The sequence shown here is derived from an EMBL/GenBank/DDBJ whole genome shotgun (WGS) entry which is preliminary data.</text>
</comment>
<evidence type="ECO:0000313" key="3">
    <source>
        <dbReference type="Proteomes" id="UP001055111"/>
    </source>
</evidence>
<dbReference type="InterPro" id="IPR037523">
    <property type="entry name" value="VOC_core"/>
</dbReference>
<name>A0AA37IHZ2_9BURK</name>
<dbReference type="Gene3D" id="3.10.180.10">
    <property type="entry name" value="2,3-Dihydroxybiphenyl 1,2-Dioxygenase, domain 1"/>
    <property type="match status" value="1"/>
</dbReference>
<evidence type="ECO:0000259" key="1">
    <source>
        <dbReference type="PROSITE" id="PS51819"/>
    </source>
</evidence>